<dbReference type="FunFam" id="3.30.160.60:FF:000478">
    <property type="entry name" value="Zinc finger protein 133"/>
    <property type="match status" value="1"/>
</dbReference>
<feature type="region of interest" description="Disordered" evidence="13">
    <location>
        <begin position="116"/>
        <end position="152"/>
    </location>
</feature>
<evidence type="ECO:0000256" key="10">
    <source>
        <dbReference type="ARBA" id="ARBA00023163"/>
    </source>
</evidence>
<keyword evidence="6 12" id="KW-0863">Zinc-finger</keyword>
<evidence type="ECO:0000256" key="3">
    <source>
        <dbReference type="ARBA" id="ARBA00006991"/>
    </source>
</evidence>
<reference evidence="15" key="3">
    <citation type="submission" date="2025-08" db="UniProtKB">
        <authorList>
            <consortium name="Ensembl"/>
        </authorList>
    </citation>
    <scope>IDENTIFICATION</scope>
</reference>
<dbReference type="SMART" id="SM00355">
    <property type="entry name" value="ZnF_C2H2"/>
    <property type="match status" value="6"/>
</dbReference>
<feature type="domain" description="C2H2-type" evidence="14">
    <location>
        <begin position="237"/>
        <end position="264"/>
    </location>
</feature>
<dbReference type="PANTHER" id="PTHR23226:SF416">
    <property type="entry name" value="FI01424P"/>
    <property type="match status" value="1"/>
</dbReference>
<comment type="function">
    <text evidence="1">May be involved in transcriptional regulation.</text>
</comment>
<dbReference type="PROSITE" id="PS00028">
    <property type="entry name" value="ZINC_FINGER_C2H2_1"/>
    <property type="match status" value="5"/>
</dbReference>
<feature type="compositionally biased region" description="Polar residues" evidence="13">
    <location>
        <begin position="142"/>
        <end position="152"/>
    </location>
</feature>
<name>K7EYR7_PELSI</name>
<dbReference type="Ensembl" id="ENSPSIT00000000929.1">
    <property type="protein sequence ID" value="ENSPSIP00000000927.1"/>
    <property type="gene ID" value="ENSPSIG00000000928.1"/>
</dbReference>
<feature type="domain" description="C2H2-type" evidence="14">
    <location>
        <begin position="265"/>
        <end position="292"/>
    </location>
</feature>
<dbReference type="GO" id="GO:0000981">
    <property type="term" value="F:DNA-binding transcription factor activity, RNA polymerase II-specific"/>
    <property type="evidence" value="ECO:0007669"/>
    <property type="project" value="TreeGrafter"/>
</dbReference>
<evidence type="ECO:0000256" key="12">
    <source>
        <dbReference type="PROSITE-ProRule" id="PRU00042"/>
    </source>
</evidence>
<dbReference type="eggNOG" id="KOG1721">
    <property type="taxonomic scope" value="Eukaryota"/>
</dbReference>
<reference evidence="15" key="4">
    <citation type="submission" date="2025-09" db="UniProtKB">
        <authorList>
            <consortium name="Ensembl"/>
        </authorList>
    </citation>
    <scope>IDENTIFICATION</scope>
</reference>
<dbReference type="FunFam" id="3.30.160.60:FF:001158">
    <property type="entry name" value="zinc finger protein 22"/>
    <property type="match status" value="1"/>
</dbReference>
<keyword evidence="7" id="KW-0862">Zinc</keyword>
<evidence type="ECO:0000256" key="4">
    <source>
        <dbReference type="ARBA" id="ARBA00022723"/>
    </source>
</evidence>
<protein>
    <recommendedName>
        <fullName evidence="14">C2H2-type domain-containing protein</fullName>
    </recommendedName>
</protein>
<dbReference type="Gene3D" id="3.30.160.60">
    <property type="entry name" value="Classic Zinc Finger"/>
    <property type="match status" value="6"/>
</dbReference>
<sequence>MTLLHVLNTSLRVLGGGRVMVKEGELSSWLFNLSSHSLGMLLLFYFYFRVSFQLSTGYDSCLDSLSVPAGDEMLTDNHEESLEQEGPEKMAPCGMLLGKSEGYVSQSFEQGETCESQCSSQKQQGNYPREGQDKSSHRSRGVKTNTETVNQKIPHQQSPCACSDCATLSKCGRPHTGEEPFSCSECGKWFSQRSCLVSHRRTHTGEKPFCCSDCGKSFSQSSHLVGHMRTHTGEKPFSCSECGKWFSQRSCLVSHRRTHTGEKPFNCSDCGKSFSESSSLVAHRRTHTGEKPFTCSDCWKSFSKRSNLLIHRRTHTGEKPFSCADCGKCFSQRSHLVRHRRETL</sequence>
<feature type="domain" description="C2H2-type" evidence="14">
    <location>
        <begin position="293"/>
        <end position="320"/>
    </location>
</feature>
<feature type="domain" description="C2H2-type" evidence="14">
    <location>
        <begin position="321"/>
        <end position="344"/>
    </location>
</feature>
<evidence type="ECO:0000256" key="2">
    <source>
        <dbReference type="ARBA" id="ARBA00004123"/>
    </source>
</evidence>
<evidence type="ECO:0000256" key="8">
    <source>
        <dbReference type="ARBA" id="ARBA00023015"/>
    </source>
</evidence>
<evidence type="ECO:0000313" key="15">
    <source>
        <dbReference type="Ensembl" id="ENSPSIP00000000927.1"/>
    </source>
</evidence>
<dbReference type="InterPro" id="IPR013087">
    <property type="entry name" value="Znf_C2H2_type"/>
</dbReference>
<dbReference type="FunFam" id="3.30.160.60:FF:000710">
    <property type="entry name" value="Zinc finger protein 768"/>
    <property type="match status" value="1"/>
</dbReference>
<reference evidence="16" key="1">
    <citation type="submission" date="2011-10" db="EMBL/GenBank/DDBJ databases">
        <authorList>
            <consortium name="Soft-shell Turtle Genome Consortium"/>
        </authorList>
    </citation>
    <scope>NUCLEOTIDE SEQUENCE [LARGE SCALE GENOMIC DNA]</scope>
    <source>
        <strain evidence="16">Daiwa-1</strain>
    </source>
</reference>
<dbReference type="EMBL" id="AGCU01030173">
    <property type="status" value="NOT_ANNOTATED_CDS"/>
    <property type="molecule type" value="Genomic_DNA"/>
</dbReference>
<proteinExistence type="inferred from homology"/>
<evidence type="ECO:0000256" key="1">
    <source>
        <dbReference type="ARBA" id="ARBA00003767"/>
    </source>
</evidence>
<evidence type="ECO:0000313" key="16">
    <source>
        <dbReference type="Proteomes" id="UP000007267"/>
    </source>
</evidence>
<organism evidence="15 16">
    <name type="scientific">Pelodiscus sinensis</name>
    <name type="common">Chinese softshell turtle</name>
    <name type="synonym">Trionyx sinensis</name>
    <dbReference type="NCBI Taxonomy" id="13735"/>
    <lineage>
        <taxon>Eukaryota</taxon>
        <taxon>Metazoa</taxon>
        <taxon>Chordata</taxon>
        <taxon>Craniata</taxon>
        <taxon>Vertebrata</taxon>
        <taxon>Euteleostomi</taxon>
        <taxon>Archelosauria</taxon>
        <taxon>Testudinata</taxon>
        <taxon>Testudines</taxon>
        <taxon>Cryptodira</taxon>
        <taxon>Trionychia</taxon>
        <taxon>Trionychidae</taxon>
        <taxon>Pelodiscus</taxon>
    </lineage>
</organism>
<dbReference type="SUPFAM" id="SSF57667">
    <property type="entry name" value="beta-beta-alpha zinc fingers"/>
    <property type="match status" value="3"/>
</dbReference>
<keyword evidence="8" id="KW-0805">Transcription regulation</keyword>
<accession>K7EYR7</accession>
<dbReference type="OMA" id="WFSQRSC"/>
<comment type="subcellular location">
    <subcellularLocation>
        <location evidence="2">Nucleus</location>
    </subcellularLocation>
</comment>
<evidence type="ECO:0000256" key="6">
    <source>
        <dbReference type="ARBA" id="ARBA00022771"/>
    </source>
</evidence>
<feature type="domain" description="C2H2-type" evidence="14">
    <location>
        <begin position="209"/>
        <end position="236"/>
    </location>
</feature>
<keyword evidence="11" id="KW-0539">Nucleus</keyword>
<dbReference type="GO" id="GO:0005634">
    <property type="term" value="C:nucleus"/>
    <property type="evidence" value="ECO:0007669"/>
    <property type="project" value="UniProtKB-SubCell"/>
</dbReference>
<evidence type="ECO:0000256" key="7">
    <source>
        <dbReference type="ARBA" id="ARBA00022833"/>
    </source>
</evidence>
<keyword evidence="10" id="KW-0804">Transcription</keyword>
<feature type="compositionally biased region" description="Polar residues" evidence="13">
    <location>
        <begin position="116"/>
        <end position="126"/>
    </location>
</feature>
<comment type="similarity">
    <text evidence="3">Belongs to the krueppel C2H2-type zinc-finger protein family.</text>
</comment>
<dbReference type="PROSITE" id="PS50157">
    <property type="entry name" value="ZINC_FINGER_C2H2_2"/>
    <property type="match status" value="6"/>
</dbReference>
<dbReference type="AlphaFoldDB" id="K7EYR7"/>
<dbReference type="Proteomes" id="UP000007267">
    <property type="component" value="Unassembled WGS sequence"/>
</dbReference>
<keyword evidence="5" id="KW-0677">Repeat</keyword>
<evidence type="ECO:0000256" key="5">
    <source>
        <dbReference type="ARBA" id="ARBA00022737"/>
    </source>
</evidence>
<dbReference type="FunFam" id="3.30.160.60:FF:002343">
    <property type="entry name" value="Zinc finger protein 33A"/>
    <property type="match status" value="1"/>
</dbReference>
<dbReference type="FunFam" id="3.30.160.60:FF:000360">
    <property type="entry name" value="zinc finger protein 572"/>
    <property type="match status" value="1"/>
</dbReference>
<feature type="domain" description="C2H2-type" evidence="14">
    <location>
        <begin position="181"/>
        <end position="208"/>
    </location>
</feature>
<evidence type="ECO:0000259" key="14">
    <source>
        <dbReference type="PROSITE" id="PS50157"/>
    </source>
</evidence>
<dbReference type="FunFam" id="3.30.160.60:FF:000446">
    <property type="entry name" value="Zinc finger protein"/>
    <property type="match status" value="1"/>
</dbReference>
<evidence type="ECO:0000256" key="13">
    <source>
        <dbReference type="SAM" id="MobiDB-lite"/>
    </source>
</evidence>
<keyword evidence="4" id="KW-0479">Metal-binding</keyword>
<evidence type="ECO:0000256" key="9">
    <source>
        <dbReference type="ARBA" id="ARBA00023125"/>
    </source>
</evidence>
<dbReference type="HOGENOM" id="CLU_002678_2_1_1"/>
<dbReference type="Pfam" id="PF00096">
    <property type="entry name" value="zf-C2H2"/>
    <property type="match status" value="6"/>
</dbReference>
<dbReference type="PANTHER" id="PTHR23226">
    <property type="entry name" value="ZINC FINGER AND SCAN DOMAIN-CONTAINING"/>
    <property type="match status" value="1"/>
</dbReference>
<keyword evidence="9" id="KW-0238">DNA-binding</keyword>
<dbReference type="InterPro" id="IPR036236">
    <property type="entry name" value="Znf_C2H2_sf"/>
</dbReference>
<keyword evidence="16" id="KW-1185">Reference proteome</keyword>
<dbReference type="GO" id="GO:0000978">
    <property type="term" value="F:RNA polymerase II cis-regulatory region sequence-specific DNA binding"/>
    <property type="evidence" value="ECO:0007669"/>
    <property type="project" value="TreeGrafter"/>
</dbReference>
<dbReference type="GeneTree" id="ENSGT00940000154715"/>
<evidence type="ECO:0000256" key="11">
    <source>
        <dbReference type="ARBA" id="ARBA00023242"/>
    </source>
</evidence>
<reference evidence="16" key="2">
    <citation type="journal article" date="2013" name="Nat. Genet.">
        <title>The draft genomes of soft-shell turtle and green sea turtle yield insights into the development and evolution of the turtle-specific body plan.</title>
        <authorList>
            <person name="Wang Z."/>
            <person name="Pascual-Anaya J."/>
            <person name="Zadissa A."/>
            <person name="Li W."/>
            <person name="Niimura Y."/>
            <person name="Huang Z."/>
            <person name="Li C."/>
            <person name="White S."/>
            <person name="Xiong Z."/>
            <person name="Fang D."/>
            <person name="Wang B."/>
            <person name="Ming Y."/>
            <person name="Chen Y."/>
            <person name="Zheng Y."/>
            <person name="Kuraku S."/>
            <person name="Pignatelli M."/>
            <person name="Herrero J."/>
            <person name="Beal K."/>
            <person name="Nozawa M."/>
            <person name="Li Q."/>
            <person name="Wang J."/>
            <person name="Zhang H."/>
            <person name="Yu L."/>
            <person name="Shigenobu S."/>
            <person name="Wang J."/>
            <person name="Liu J."/>
            <person name="Flicek P."/>
            <person name="Searle S."/>
            <person name="Wang J."/>
            <person name="Kuratani S."/>
            <person name="Yin Y."/>
            <person name="Aken B."/>
            <person name="Zhang G."/>
            <person name="Irie N."/>
        </authorList>
    </citation>
    <scope>NUCLEOTIDE SEQUENCE [LARGE SCALE GENOMIC DNA]</scope>
    <source>
        <strain evidence="16">Daiwa-1</strain>
    </source>
</reference>
<dbReference type="GO" id="GO:0008270">
    <property type="term" value="F:zinc ion binding"/>
    <property type="evidence" value="ECO:0007669"/>
    <property type="project" value="UniProtKB-KW"/>
</dbReference>